<protein>
    <submittedName>
        <fullName evidence="1">Uncharacterized protein</fullName>
    </submittedName>
</protein>
<organism evidence="1 2">
    <name type="scientific">Naganishia adeliensis</name>
    <dbReference type="NCBI Taxonomy" id="92952"/>
    <lineage>
        <taxon>Eukaryota</taxon>
        <taxon>Fungi</taxon>
        <taxon>Dikarya</taxon>
        <taxon>Basidiomycota</taxon>
        <taxon>Agaricomycotina</taxon>
        <taxon>Tremellomycetes</taxon>
        <taxon>Filobasidiales</taxon>
        <taxon>Filobasidiaceae</taxon>
        <taxon>Naganishia</taxon>
    </lineage>
</organism>
<keyword evidence="2" id="KW-1185">Reference proteome</keyword>
<reference evidence="1" key="1">
    <citation type="submission" date="2023-04" db="EMBL/GenBank/DDBJ databases">
        <title>Draft Genome sequencing of Naganishia species isolated from polar environments using Oxford Nanopore Technology.</title>
        <authorList>
            <person name="Leo P."/>
            <person name="Venkateswaran K."/>
        </authorList>
    </citation>
    <scope>NUCLEOTIDE SEQUENCE</scope>
    <source>
        <strain evidence="1">MNA-CCFEE 5262</strain>
    </source>
</reference>
<dbReference type="EMBL" id="JASBWS010000038">
    <property type="protein sequence ID" value="KAJ9107073.1"/>
    <property type="molecule type" value="Genomic_DNA"/>
</dbReference>
<sequence>MHFSVQTTAALVALLSLSGSLAAPVAGAPSSIARLRQKQTRRISRQAPTRLLPQRKARVGTDNPPAAGQPDTSLNLSGDEVAKETESNAESSGGAPPGNDAPSDQSQDTDAPEVESASDTPSDTPTGTDETGGIGPPQPHNDVGDASHGADAGEPVQALGLSSNSVASNVQPKAEKADSNPIGNKKAASSAGRGRTGLEQWLGEAMGPVHQYAGNPGGMNEKGNHPEGINYVPMLHGKAIPGVDDEPALFETNKAKFKDWGVTHILSFNEPDKPIGDVGGSGMTVEEAVALHQKHFTPELSAQYKIGGPAYSQGKLDDLKKWEIQCAGKCPFDFVSLHFYAGAPINDAMKALREYLQSPGRQK</sequence>
<evidence type="ECO:0000313" key="1">
    <source>
        <dbReference type="EMBL" id="KAJ9107073.1"/>
    </source>
</evidence>
<dbReference type="Proteomes" id="UP001230649">
    <property type="component" value="Unassembled WGS sequence"/>
</dbReference>
<accession>A0ACC2W6N8</accession>
<gene>
    <name evidence="1" type="ORF">QFC20_003798</name>
</gene>
<evidence type="ECO:0000313" key="2">
    <source>
        <dbReference type="Proteomes" id="UP001230649"/>
    </source>
</evidence>
<comment type="caution">
    <text evidence="1">The sequence shown here is derived from an EMBL/GenBank/DDBJ whole genome shotgun (WGS) entry which is preliminary data.</text>
</comment>
<proteinExistence type="predicted"/>
<name>A0ACC2W6N8_9TREE</name>